<evidence type="ECO:0000313" key="4">
    <source>
        <dbReference type="EMBL" id="AOX17186.1"/>
    </source>
</evidence>
<accession>A0A1D8UU70</accession>
<sequence length="94" mass="10899">MEHLFLRPHDRPYNLTFGGNITWRESIWLDATNTTHVPANVEFDAVISHNITKRWKIALNNDNLDNRLNYDNPFSNRITPSIGRSCLFNLSATD</sequence>
<organism evidence="4 5">
    <name type="scientific">Kozakia baliensis</name>
    <dbReference type="NCBI Taxonomy" id="153496"/>
    <lineage>
        <taxon>Bacteria</taxon>
        <taxon>Pseudomonadati</taxon>
        <taxon>Pseudomonadota</taxon>
        <taxon>Alphaproteobacteria</taxon>
        <taxon>Acetobacterales</taxon>
        <taxon>Acetobacteraceae</taxon>
        <taxon>Kozakia</taxon>
    </lineage>
</organism>
<name>A0A1D8UU70_9PROT</name>
<keyword evidence="3" id="KW-0998">Cell outer membrane</keyword>
<gene>
    <name evidence="4" type="ORF">A0U89_08565</name>
</gene>
<evidence type="ECO:0000256" key="2">
    <source>
        <dbReference type="ARBA" id="ARBA00023136"/>
    </source>
</evidence>
<protein>
    <submittedName>
        <fullName evidence="4">Uncharacterized protein</fullName>
    </submittedName>
</protein>
<dbReference type="OrthoDB" id="9760333at2"/>
<reference evidence="4 5" key="1">
    <citation type="journal article" date="2016" name="Microb. Cell Fact.">
        <title>Dissection of exopolysaccharide biosynthesis in Kozakia baliensis.</title>
        <authorList>
            <person name="Brandt J.U."/>
            <person name="Jakob F."/>
            <person name="Behr J."/>
            <person name="Geissler A.J."/>
            <person name="Vogel R.F."/>
        </authorList>
    </citation>
    <scope>NUCLEOTIDE SEQUENCE [LARGE SCALE GENOMIC DNA]</scope>
    <source>
        <strain evidence="4 5">DSM 14400</strain>
    </source>
</reference>
<dbReference type="STRING" id="153496.A0U89_08565"/>
<evidence type="ECO:0000256" key="1">
    <source>
        <dbReference type="ARBA" id="ARBA00004442"/>
    </source>
</evidence>
<dbReference type="Gene3D" id="2.40.170.20">
    <property type="entry name" value="TonB-dependent receptor, beta-barrel domain"/>
    <property type="match status" value="1"/>
</dbReference>
<keyword evidence="5" id="KW-1185">Reference proteome</keyword>
<dbReference type="SUPFAM" id="SSF56935">
    <property type="entry name" value="Porins"/>
    <property type="match status" value="1"/>
</dbReference>
<evidence type="ECO:0000313" key="5">
    <source>
        <dbReference type="Proteomes" id="UP000179145"/>
    </source>
</evidence>
<comment type="subcellular location">
    <subcellularLocation>
        <location evidence="1">Cell outer membrane</location>
    </subcellularLocation>
</comment>
<keyword evidence="2" id="KW-0472">Membrane</keyword>
<dbReference type="EMBL" id="CP014674">
    <property type="protein sequence ID" value="AOX17186.1"/>
    <property type="molecule type" value="Genomic_DNA"/>
</dbReference>
<dbReference type="GO" id="GO:0009279">
    <property type="term" value="C:cell outer membrane"/>
    <property type="evidence" value="ECO:0007669"/>
    <property type="project" value="UniProtKB-SubCell"/>
</dbReference>
<evidence type="ECO:0000256" key="3">
    <source>
        <dbReference type="ARBA" id="ARBA00023237"/>
    </source>
</evidence>
<proteinExistence type="predicted"/>
<dbReference type="KEGG" id="kba:A0U89_08565"/>
<dbReference type="InterPro" id="IPR036942">
    <property type="entry name" value="Beta-barrel_TonB_sf"/>
</dbReference>
<dbReference type="Proteomes" id="UP000179145">
    <property type="component" value="Chromosome"/>
</dbReference>
<dbReference type="RefSeq" id="WP_070402840.1">
    <property type="nucleotide sequence ID" value="NZ_BJVW01000006.1"/>
</dbReference>
<dbReference type="AlphaFoldDB" id="A0A1D8UU70"/>